<keyword evidence="1" id="KW-0663">Pyridoxal phosphate</keyword>
<evidence type="ECO:0000256" key="1">
    <source>
        <dbReference type="ARBA" id="ARBA00022898"/>
    </source>
</evidence>
<protein>
    <submittedName>
        <fullName evidence="3">Selenocysteine lyase</fullName>
    </submittedName>
</protein>
<dbReference type="Gene3D" id="3.40.640.10">
    <property type="entry name" value="Type I PLP-dependent aspartate aminotransferase-like (Major domain)"/>
    <property type="match status" value="1"/>
</dbReference>
<dbReference type="PANTHER" id="PTHR43586:SF8">
    <property type="entry name" value="CYSTEINE DESULFURASE 1, CHLOROPLASTIC"/>
    <property type="match status" value="1"/>
</dbReference>
<dbReference type="Proteomes" id="UP001156666">
    <property type="component" value="Unassembled WGS sequence"/>
</dbReference>
<sequence length="503" mass="57094">MSLEAHFKPFRNNICGIDQKIVTPQGEKPLVYADWIASGRFYNEIEEKIAKLITPIVANTHTETSYTGTVMTKAYSESKIIIKKHVNASSKDVLLFAGSGMTGAINKLQRIMGFKVYERTSNYLKSKKLQYHNDSKPVVFITHMEHHSNHTCWLETIVDLEIIKADPTGLVDLEHFAQLLEKHKDRKWKIASVTAGSNVTGIVPPFHKIAEMIHDVRGYCFVDFACSAPYVKIDMHPENPNQRLDAVFFSPHKFLGGPGTPGIVVFNSALYTNRVPDNPGGGTVVYTSPWTNHDYIEDIETREDGGTPPFIQGIRAAMCIQLKERMDPEKIQAREHELLAKVYQTFDEIEQISILADAHRERLGVVSFLHKEIHYNLFVKLLNDYFGVQVRGGCACAGTYGHYLLEIDQEISLSLRDKILRGENIDKPGWIRLSIHPTLSDDEIDYILEAIKAVSKNGKKWAKDYTYQPVKNEFLYIGDNECGHEAEVVNELFYEHISIPKQL</sequence>
<dbReference type="InterPro" id="IPR015421">
    <property type="entry name" value="PyrdxlP-dep_Trfase_major"/>
</dbReference>
<dbReference type="GO" id="GO:0016829">
    <property type="term" value="F:lyase activity"/>
    <property type="evidence" value="ECO:0007669"/>
    <property type="project" value="UniProtKB-KW"/>
</dbReference>
<dbReference type="AlphaFoldDB" id="A0AA37SP06"/>
<name>A0AA37SP06_9BACT</name>
<organism evidence="3 4">
    <name type="scientific">Portibacter lacus</name>
    <dbReference type="NCBI Taxonomy" id="1099794"/>
    <lineage>
        <taxon>Bacteria</taxon>
        <taxon>Pseudomonadati</taxon>
        <taxon>Bacteroidota</taxon>
        <taxon>Saprospiria</taxon>
        <taxon>Saprospirales</taxon>
        <taxon>Haliscomenobacteraceae</taxon>
        <taxon>Portibacter</taxon>
    </lineage>
</organism>
<evidence type="ECO:0000259" key="2">
    <source>
        <dbReference type="Pfam" id="PF00266"/>
    </source>
</evidence>
<feature type="domain" description="Aminotransferase class V" evidence="2">
    <location>
        <begin position="31"/>
        <end position="446"/>
    </location>
</feature>
<dbReference type="PANTHER" id="PTHR43586">
    <property type="entry name" value="CYSTEINE DESULFURASE"/>
    <property type="match status" value="1"/>
</dbReference>
<dbReference type="Gene3D" id="3.90.1150.10">
    <property type="entry name" value="Aspartate Aminotransferase, domain 1"/>
    <property type="match status" value="1"/>
</dbReference>
<dbReference type="EMBL" id="BSOH01000010">
    <property type="protein sequence ID" value="GLR17290.1"/>
    <property type="molecule type" value="Genomic_DNA"/>
</dbReference>
<dbReference type="RefSeq" id="WP_235293832.1">
    <property type="nucleotide sequence ID" value="NZ_BSOH01000010.1"/>
</dbReference>
<proteinExistence type="predicted"/>
<keyword evidence="4" id="KW-1185">Reference proteome</keyword>
<evidence type="ECO:0000313" key="3">
    <source>
        <dbReference type="EMBL" id="GLR17290.1"/>
    </source>
</evidence>
<reference evidence="3" key="1">
    <citation type="journal article" date="2014" name="Int. J. Syst. Evol. Microbiol.">
        <title>Complete genome sequence of Corynebacterium casei LMG S-19264T (=DSM 44701T), isolated from a smear-ripened cheese.</title>
        <authorList>
            <consortium name="US DOE Joint Genome Institute (JGI-PGF)"/>
            <person name="Walter F."/>
            <person name="Albersmeier A."/>
            <person name="Kalinowski J."/>
            <person name="Ruckert C."/>
        </authorList>
    </citation>
    <scope>NUCLEOTIDE SEQUENCE</scope>
    <source>
        <strain evidence="3">NBRC 108769</strain>
    </source>
</reference>
<reference evidence="3" key="2">
    <citation type="submission" date="2023-01" db="EMBL/GenBank/DDBJ databases">
        <title>Draft genome sequence of Portibacter lacus strain NBRC 108769.</title>
        <authorList>
            <person name="Sun Q."/>
            <person name="Mori K."/>
        </authorList>
    </citation>
    <scope>NUCLEOTIDE SEQUENCE</scope>
    <source>
        <strain evidence="3">NBRC 108769</strain>
    </source>
</reference>
<keyword evidence="3" id="KW-0456">Lyase</keyword>
<comment type="caution">
    <text evidence="3">The sequence shown here is derived from an EMBL/GenBank/DDBJ whole genome shotgun (WGS) entry which is preliminary data.</text>
</comment>
<gene>
    <name evidence="3" type="ORF">GCM10007940_19050</name>
</gene>
<dbReference type="Pfam" id="PF00266">
    <property type="entry name" value="Aminotran_5"/>
    <property type="match status" value="1"/>
</dbReference>
<dbReference type="InterPro" id="IPR000192">
    <property type="entry name" value="Aminotrans_V_dom"/>
</dbReference>
<dbReference type="SUPFAM" id="SSF53383">
    <property type="entry name" value="PLP-dependent transferases"/>
    <property type="match status" value="1"/>
</dbReference>
<dbReference type="InterPro" id="IPR015424">
    <property type="entry name" value="PyrdxlP-dep_Trfase"/>
</dbReference>
<dbReference type="InterPro" id="IPR015422">
    <property type="entry name" value="PyrdxlP-dep_Trfase_small"/>
</dbReference>
<evidence type="ECO:0000313" key="4">
    <source>
        <dbReference type="Proteomes" id="UP001156666"/>
    </source>
</evidence>
<accession>A0AA37SP06</accession>